<dbReference type="InParanoid" id="A0A0C3BPU7"/>
<evidence type="ECO:0000256" key="1">
    <source>
        <dbReference type="ARBA" id="ARBA00006518"/>
    </source>
</evidence>
<feature type="compositionally biased region" description="Low complexity" evidence="5">
    <location>
        <begin position="281"/>
        <end position="293"/>
    </location>
</feature>
<evidence type="ECO:0000313" key="8">
    <source>
        <dbReference type="Proteomes" id="UP000054166"/>
    </source>
</evidence>
<dbReference type="GO" id="GO:0006887">
    <property type="term" value="P:exocytosis"/>
    <property type="evidence" value="ECO:0007669"/>
    <property type="project" value="UniProtKB-KW"/>
</dbReference>
<evidence type="ECO:0000256" key="3">
    <source>
        <dbReference type="ARBA" id="ARBA00022483"/>
    </source>
</evidence>
<evidence type="ECO:0000256" key="5">
    <source>
        <dbReference type="SAM" id="MobiDB-lite"/>
    </source>
</evidence>
<keyword evidence="2" id="KW-0813">Transport</keyword>
<dbReference type="GO" id="GO:0000145">
    <property type="term" value="C:exocyst"/>
    <property type="evidence" value="ECO:0007669"/>
    <property type="project" value="InterPro"/>
</dbReference>
<feature type="compositionally biased region" description="Low complexity" evidence="5">
    <location>
        <begin position="319"/>
        <end position="337"/>
    </location>
</feature>
<comment type="similarity">
    <text evidence="1">Belongs to the SEC3 family.</text>
</comment>
<accession>A0A0C3BPU7</accession>
<dbReference type="InterPro" id="IPR048628">
    <property type="entry name" value="Sec3_C"/>
</dbReference>
<dbReference type="PANTHER" id="PTHR16092:SF14">
    <property type="entry name" value="EXOCYST COMPLEX COMPONENT 1 ISOFORM X1"/>
    <property type="match status" value="1"/>
</dbReference>
<dbReference type="Pfam" id="PF09763">
    <property type="entry name" value="Sec3_CC"/>
    <property type="match status" value="1"/>
</dbReference>
<dbReference type="AlphaFoldDB" id="A0A0C3BPU7"/>
<dbReference type="EMBL" id="KN832976">
    <property type="protein sequence ID" value="KIM88543.1"/>
    <property type="molecule type" value="Genomic_DNA"/>
</dbReference>
<protein>
    <recommendedName>
        <fullName evidence="6">Exocyst complex component Sec3 PIP2-binding N-terminal domain-containing protein</fullName>
    </recommendedName>
</protein>
<proteinExistence type="inferred from homology"/>
<evidence type="ECO:0000256" key="4">
    <source>
        <dbReference type="ARBA" id="ARBA00023054"/>
    </source>
</evidence>
<feature type="compositionally biased region" description="Polar residues" evidence="5">
    <location>
        <begin position="216"/>
        <end position="251"/>
    </location>
</feature>
<feature type="compositionally biased region" description="Polar residues" evidence="5">
    <location>
        <begin position="346"/>
        <end position="367"/>
    </location>
</feature>
<name>A0A0C3BPU7_PILCF</name>
<feature type="compositionally biased region" description="Polar residues" evidence="5">
    <location>
        <begin position="149"/>
        <end position="177"/>
    </location>
</feature>
<dbReference type="GO" id="GO:0005886">
    <property type="term" value="C:plasma membrane"/>
    <property type="evidence" value="ECO:0007669"/>
    <property type="project" value="TreeGrafter"/>
</dbReference>
<evidence type="ECO:0000259" key="6">
    <source>
        <dbReference type="SMART" id="SM01313"/>
    </source>
</evidence>
<dbReference type="Pfam" id="PF20654">
    <property type="entry name" value="Sec3_C-term"/>
    <property type="match status" value="1"/>
</dbReference>
<evidence type="ECO:0000313" key="7">
    <source>
        <dbReference type="EMBL" id="KIM88543.1"/>
    </source>
</evidence>
<keyword evidence="4" id="KW-0175">Coiled coil</keyword>
<dbReference type="Pfam" id="PF15277">
    <property type="entry name" value="Sec3-PIP2_bind"/>
    <property type="match status" value="1"/>
</dbReference>
<organism evidence="7 8">
    <name type="scientific">Piloderma croceum (strain F 1598)</name>
    <dbReference type="NCBI Taxonomy" id="765440"/>
    <lineage>
        <taxon>Eukaryota</taxon>
        <taxon>Fungi</taxon>
        <taxon>Dikarya</taxon>
        <taxon>Basidiomycota</taxon>
        <taxon>Agaricomycotina</taxon>
        <taxon>Agaricomycetes</taxon>
        <taxon>Agaricomycetidae</taxon>
        <taxon>Atheliales</taxon>
        <taxon>Atheliaceae</taxon>
        <taxon>Piloderma</taxon>
    </lineage>
</organism>
<evidence type="ECO:0000256" key="2">
    <source>
        <dbReference type="ARBA" id="ARBA00022448"/>
    </source>
</evidence>
<sequence length="1141" mass="125887">MADQDSVRQRIISSVFSRRSATGAPEDTYVGHIKIREDDGSGMKARYILLSQTSTGTGVIHKSKLNTNGSFSVGKTWRLPELRAIEVIGPNAFNITLARTYKWQTESAKDQTNFLTALVRLFRLVTGGAAALQLVGFDDPNATPPGRTPIQSDYLRSTRNGPVSNGLPSSVASQRLSPVNPVLRSSAPQGNDDVERYPPAEAPASRNQPRVGLPSRSDSPANSNRSFPASNRPGASTPSRNRAPSPTNSQASSMRPRPGRRPSTADSTSSQIPAINFPQVSPTRPSISTPTTRSSHETRQSFSGSRPALGVNLPTSFPSISPQSTYSPLSSSLQPAPAEHRDRSASPASSGHKQSSRGITPVPSETAQVRREHNTRVSFFDPANQASLDRLIASEPGAENDVEGEEETAQATMTNVEEMLEGYEWASDDVIGRKTARGTADLIEARLLDELMALEKANIHSFLESDDRINVVVKYLDEAIGQLDSMDSLVSSYKIHLNAVGDDISYIQSQNRGLQVQTQNQQALLKELENLLQTVHVDREALMTLTQESLEKASSIQRLEDAATELYKALQAGRDTDMAATMERLDEYKTHNSQFCKRIFDFLSIMVVAQSKMILDDNDGLTKPSNNGRPSILNHLDMEQYLGRYAGLMLYLKEMDEGVYAKLCAAYFSAASELHGTQIKALLRSYINLVKKASEEDSGSFGATPTSSAYKTAGSIRRTGTVIREGKRDKGRDKSGDGDLRASEAFGLVLDHIAPQIYREDDFLADFLQINDAGLTFADYAGLDNYFRRQANRSAGLAQSTMKLIRSAMDLIFGFLGGELKTWLDNALAKDSGQIIGVIACLERFLVDADEAGNVFLLHLLEKQRMRLKGLFDRHVNDQIKGVEQTKLTSKKRKGVAHFIKYFPVYISKVEAQLIGADNLEIRTSVDDAYEKIVQSMFDSLKQMAKMDGEGEDKGHLNYHVILIENMHYFVAEMAQIEVGSVSVFVKRAEAIYDENMSAYVKIVLRRPFAKIIDYFDGVERLLKTTAPSEVSSNSSYNKSALKKAVKEFNAKDVRKHVDVLFKRVEKHFTEASEKSTTEESGGIAPGTVMVGAWKACEEELQRYTEGFSKRITQCYIDSGVALEYTAADVETAFRRHRIGS</sequence>
<reference evidence="8" key="2">
    <citation type="submission" date="2015-01" db="EMBL/GenBank/DDBJ databases">
        <title>Evolutionary Origins and Diversification of the Mycorrhizal Mutualists.</title>
        <authorList>
            <consortium name="DOE Joint Genome Institute"/>
            <consortium name="Mycorrhizal Genomics Consortium"/>
            <person name="Kohler A."/>
            <person name="Kuo A."/>
            <person name="Nagy L.G."/>
            <person name="Floudas D."/>
            <person name="Copeland A."/>
            <person name="Barry K.W."/>
            <person name="Cichocki N."/>
            <person name="Veneault-Fourrey C."/>
            <person name="LaButti K."/>
            <person name="Lindquist E.A."/>
            <person name="Lipzen A."/>
            <person name="Lundell T."/>
            <person name="Morin E."/>
            <person name="Murat C."/>
            <person name="Riley R."/>
            <person name="Ohm R."/>
            <person name="Sun H."/>
            <person name="Tunlid A."/>
            <person name="Henrissat B."/>
            <person name="Grigoriev I.V."/>
            <person name="Hibbett D.S."/>
            <person name="Martin F."/>
        </authorList>
    </citation>
    <scope>NUCLEOTIDE SEQUENCE [LARGE SCALE GENOMIC DNA]</scope>
    <source>
        <strain evidence="8">F 1598</strain>
    </source>
</reference>
<feature type="domain" description="Exocyst complex component Sec3 PIP2-binding N-terminal" evidence="6">
    <location>
        <begin position="41"/>
        <end position="125"/>
    </location>
</feature>
<dbReference type="InterPro" id="IPR019160">
    <property type="entry name" value="Sec3_CC"/>
</dbReference>
<dbReference type="CDD" id="cd13315">
    <property type="entry name" value="PH_Sec3"/>
    <property type="match status" value="1"/>
</dbReference>
<feature type="compositionally biased region" description="Polar residues" evidence="5">
    <location>
        <begin position="264"/>
        <end position="273"/>
    </location>
</feature>
<dbReference type="SMART" id="SM01313">
    <property type="entry name" value="Sec3-PIP2_bind"/>
    <property type="match status" value="1"/>
</dbReference>
<feature type="region of interest" description="Disordered" evidence="5">
    <location>
        <begin position="136"/>
        <end position="371"/>
    </location>
</feature>
<dbReference type="OrthoDB" id="27109at2759"/>
<dbReference type="Proteomes" id="UP000054166">
    <property type="component" value="Unassembled WGS sequence"/>
</dbReference>
<dbReference type="STRING" id="765440.A0A0C3BPU7"/>
<keyword evidence="8" id="KW-1185">Reference proteome</keyword>
<gene>
    <name evidence="7" type="ORF">PILCRDRAFT_813487</name>
</gene>
<dbReference type="GO" id="GO:0005546">
    <property type="term" value="F:phosphatidylinositol-4,5-bisphosphate binding"/>
    <property type="evidence" value="ECO:0007669"/>
    <property type="project" value="TreeGrafter"/>
</dbReference>
<keyword evidence="3" id="KW-0268">Exocytosis</keyword>
<dbReference type="InterPro" id="IPR028258">
    <property type="entry name" value="Sec3-PIP2_bind"/>
</dbReference>
<dbReference type="GO" id="GO:0006893">
    <property type="term" value="P:Golgi to plasma membrane transport"/>
    <property type="evidence" value="ECO:0007669"/>
    <property type="project" value="TreeGrafter"/>
</dbReference>
<dbReference type="Gene3D" id="2.30.29.90">
    <property type="match status" value="1"/>
</dbReference>
<reference evidence="7 8" key="1">
    <citation type="submission" date="2014-04" db="EMBL/GenBank/DDBJ databases">
        <authorList>
            <consortium name="DOE Joint Genome Institute"/>
            <person name="Kuo A."/>
            <person name="Tarkka M."/>
            <person name="Buscot F."/>
            <person name="Kohler A."/>
            <person name="Nagy L.G."/>
            <person name="Floudas D."/>
            <person name="Copeland A."/>
            <person name="Barry K.W."/>
            <person name="Cichocki N."/>
            <person name="Veneault-Fourrey C."/>
            <person name="LaButti K."/>
            <person name="Lindquist E.A."/>
            <person name="Lipzen A."/>
            <person name="Lundell T."/>
            <person name="Morin E."/>
            <person name="Murat C."/>
            <person name="Sun H."/>
            <person name="Tunlid A."/>
            <person name="Henrissat B."/>
            <person name="Grigoriev I.V."/>
            <person name="Hibbett D.S."/>
            <person name="Martin F."/>
            <person name="Nordberg H.P."/>
            <person name="Cantor M.N."/>
            <person name="Hua S.X."/>
        </authorList>
    </citation>
    <scope>NUCLEOTIDE SEQUENCE [LARGE SCALE GENOMIC DNA]</scope>
    <source>
        <strain evidence="7 8">F 1598</strain>
    </source>
</reference>
<dbReference type="HOGENOM" id="CLU_002075_0_0_1"/>
<dbReference type="PANTHER" id="PTHR16092">
    <property type="entry name" value="SEC3/SYNTAXIN-RELATED"/>
    <property type="match status" value="1"/>
</dbReference>